<dbReference type="STRING" id="416943.SAMN05445871_4985"/>
<evidence type="ECO:0000256" key="1">
    <source>
        <dbReference type="ARBA" id="ARBA00010552"/>
    </source>
</evidence>
<dbReference type="SUPFAM" id="SSF55298">
    <property type="entry name" value="YjgF-like"/>
    <property type="match status" value="1"/>
</dbReference>
<keyword evidence="3" id="KW-1185">Reference proteome</keyword>
<dbReference type="PANTHER" id="PTHR11803:SF58">
    <property type="entry name" value="PROTEIN HMF1-RELATED"/>
    <property type="match status" value="1"/>
</dbReference>
<dbReference type="EMBL" id="FOAJ01000013">
    <property type="protein sequence ID" value="SEL78019.1"/>
    <property type="molecule type" value="Genomic_DNA"/>
</dbReference>
<evidence type="ECO:0000313" key="2">
    <source>
        <dbReference type="EMBL" id="SEL78019.1"/>
    </source>
</evidence>
<dbReference type="AlphaFoldDB" id="A0A1H7T0K9"/>
<name>A0A1H7T0K9_9BURK</name>
<dbReference type="RefSeq" id="WP_090550133.1">
    <property type="nucleotide sequence ID" value="NZ_FNSR01000002.1"/>
</dbReference>
<reference evidence="3" key="1">
    <citation type="submission" date="2016-10" db="EMBL/GenBank/DDBJ databases">
        <authorList>
            <person name="Varghese N."/>
            <person name="Submissions S."/>
        </authorList>
    </citation>
    <scope>NUCLEOTIDE SEQUENCE [LARGE SCALE GENOMIC DNA]</scope>
    <source>
        <strain evidence="3">LMG 26416</strain>
    </source>
</reference>
<proteinExistence type="inferred from homology"/>
<organism evidence="2 3">
    <name type="scientific">Paraburkholderia caballeronis</name>
    <dbReference type="NCBI Taxonomy" id="416943"/>
    <lineage>
        <taxon>Bacteria</taxon>
        <taxon>Pseudomonadati</taxon>
        <taxon>Pseudomonadota</taxon>
        <taxon>Betaproteobacteria</taxon>
        <taxon>Burkholderiales</taxon>
        <taxon>Burkholderiaceae</taxon>
        <taxon>Paraburkholderia</taxon>
    </lineage>
</organism>
<protein>
    <submittedName>
        <fullName evidence="2">2-iminobutanoate/2-iminopropanoate deaminase</fullName>
    </submittedName>
</protein>
<dbReference type="GO" id="GO:0005829">
    <property type="term" value="C:cytosol"/>
    <property type="evidence" value="ECO:0007669"/>
    <property type="project" value="TreeGrafter"/>
</dbReference>
<evidence type="ECO:0000313" key="3">
    <source>
        <dbReference type="Proteomes" id="UP000199120"/>
    </source>
</evidence>
<dbReference type="Pfam" id="PF01042">
    <property type="entry name" value="Ribonuc_L-PSP"/>
    <property type="match status" value="1"/>
</dbReference>
<dbReference type="Proteomes" id="UP000199120">
    <property type="component" value="Unassembled WGS sequence"/>
</dbReference>
<sequence length="136" mass="14908">MTALTFRPISSPLLRPPPGPWSHAIEVQPGARFVYTCGLVGTQADGTIEQGIEAQTKRIYDNLVILLQAAGMTMADVIKINTYMLDLSEQPAYARVRNPYLGDARPAMTLLGVAQLAQRDLRVEVEVIAAKRDVTE</sequence>
<dbReference type="PANTHER" id="PTHR11803">
    <property type="entry name" value="2-IMINOBUTANOATE/2-IMINOPROPANOATE DEAMINASE RIDA"/>
    <property type="match status" value="1"/>
</dbReference>
<dbReference type="GO" id="GO:0019239">
    <property type="term" value="F:deaminase activity"/>
    <property type="evidence" value="ECO:0007669"/>
    <property type="project" value="TreeGrafter"/>
</dbReference>
<accession>A0A1H7T0K9</accession>
<dbReference type="InterPro" id="IPR035959">
    <property type="entry name" value="RutC-like_sf"/>
</dbReference>
<comment type="similarity">
    <text evidence="1">Belongs to the RutC family.</text>
</comment>
<dbReference type="InterPro" id="IPR006175">
    <property type="entry name" value="YjgF/YER057c/UK114"/>
</dbReference>
<gene>
    <name evidence="2" type="ORF">SAMN05192542_113142</name>
</gene>
<dbReference type="OrthoDB" id="9803101at2"/>
<dbReference type="Gene3D" id="3.30.1330.40">
    <property type="entry name" value="RutC-like"/>
    <property type="match status" value="1"/>
</dbReference>